<accession>A0ABN0SSY8</accession>
<feature type="transmembrane region" description="Helical" evidence="1">
    <location>
        <begin position="96"/>
        <end position="117"/>
    </location>
</feature>
<comment type="caution">
    <text evidence="2">The sequence shown here is derived from an EMBL/GenBank/DDBJ whole genome shotgun (WGS) entry which is preliminary data.</text>
</comment>
<dbReference type="RefSeq" id="WP_339394000.1">
    <property type="nucleotide sequence ID" value="NZ_BAAAAF010000025.1"/>
</dbReference>
<keyword evidence="1" id="KW-0812">Transmembrane</keyword>
<proteinExistence type="predicted"/>
<evidence type="ECO:0000256" key="1">
    <source>
        <dbReference type="SAM" id="Phobius"/>
    </source>
</evidence>
<dbReference type="Proteomes" id="UP001498238">
    <property type="component" value="Unassembled WGS sequence"/>
</dbReference>
<evidence type="ECO:0000313" key="3">
    <source>
        <dbReference type="Proteomes" id="UP001498238"/>
    </source>
</evidence>
<keyword evidence="1" id="KW-1133">Transmembrane helix</keyword>
<dbReference type="EMBL" id="BAAAAF010000025">
    <property type="protein sequence ID" value="GAA0037380.1"/>
    <property type="molecule type" value="Genomic_DNA"/>
</dbReference>
<protein>
    <submittedName>
        <fullName evidence="2">Uncharacterized protein</fullName>
    </submittedName>
</protein>
<organism evidence="2 3">
    <name type="scientific">Brevibacterium metallidurans</name>
    <dbReference type="NCBI Taxonomy" id="1482676"/>
    <lineage>
        <taxon>Bacteria</taxon>
        <taxon>Bacillati</taxon>
        <taxon>Actinomycetota</taxon>
        <taxon>Actinomycetes</taxon>
        <taxon>Micrococcales</taxon>
        <taxon>Brevibacteriaceae</taxon>
        <taxon>Brevibacterium</taxon>
    </lineage>
</organism>
<sequence>MRIGLFNEESDGHKWQVAAVILLGGALFALGWALSQSGLLEIAATGLAFFATSLARSMWATSSWAPKEFAKSAGLISQLRADWDEWISTRGTLAKALMALAMTIVFMVIRAVVSGALQVIASPWIALAIGLAGAAVIASPSLIRGAITAFRERRGGEQVSGKVVDHDRP</sequence>
<reference evidence="2 3" key="1">
    <citation type="submission" date="2024-01" db="EMBL/GenBank/DDBJ databases">
        <title>Characterization of antibiotic resistant novel bacterial strains and their environmental applications.</title>
        <authorList>
            <person name="Manzoor S."/>
            <person name="Abbas S."/>
            <person name="Arshad M."/>
            <person name="Ahmed I."/>
        </authorList>
    </citation>
    <scope>NUCLEOTIDE SEQUENCE [LARGE SCALE GENOMIC DNA]</scope>
    <source>
        <strain evidence="2 3">NCCP-602</strain>
    </source>
</reference>
<name>A0ABN0SSY8_9MICO</name>
<keyword evidence="3" id="KW-1185">Reference proteome</keyword>
<gene>
    <name evidence="2" type="ORF">NCCP602_33420</name>
</gene>
<feature type="transmembrane region" description="Helical" evidence="1">
    <location>
        <begin position="15"/>
        <end position="34"/>
    </location>
</feature>
<feature type="transmembrane region" description="Helical" evidence="1">
    <location>
        <begin position="123"/>
        <end position="143"/>
    </location>
</feature>
<evidence type="ECO:0000313" key="2">
    <source>
        <dbReference type="EMBL" id="GAA0037380.1"/>
    </source>
</evidence>
<keyword evidence="1" id="KW-0472">Membrane</keyword>